<proteinExistence type="predicted"/>
<keyword evidence="1 4" id="KW-0812">Transmembrane</keyword>
<evidence type="ECO:0000313" key="6">
    <source>
        <dbReference type="EMBL" id="VAW37606.1"/>
    </source>
</evidence>
<dbReference type="EMBL" id="UOEU01000670">
    <property type="protein sequence ID" value="VAW37606.1"/>
    <property type="molecule type" value="Genomic_DNA"/>
</dbReference>
<dbReference type="SUPFAM" id="SSF90123">
    <property type="entry name" value="ABC transporter transmembrane region"/>
    <property type="match status" value="1"/>
</dbReference>
<evidence type="ECO:0000256" key="1">
    <source>
        <dbReference type="ARBA" id="ARBA00022692"/>
    </source>
</evidence>
<feature type="transmembrane region" description="Helical" evidence="4">
    <location>
        <begin position="33"/>
        <end position="53"/>
    </location>
</feature>
<evidence type="ECO:0000259" key="5">
    <source>
        <dbReference type="PROSITE" id="PS50929"/>
    </source>
</evidence>
<dbReference type="GO" id="GO:0140359">
    <property type="term" value="F:ABC-type transporter activity"/>
    <property type="evidence" value="ECO:0007669"/>
    <property type="project" value="InterPro"/>
</dbReference>
<keyword evidence="3 4" id="KW-0472">Membrane</keyword>
<gene>
    <name evidence="6" type="ORF">MNBD_CHLOROFLEXI01-2789</name>
</gene>
<feature type="non-terminal residue" evidence="6">
    <location>
        <position position="209"/>
    </location>
</feature>
<organism evidence="6">
    <name type="scientific">hydrothermal vent metagenome</name>
    <dbReference type="NCBI Taxonomy" id="652676"/>
    <lineage>
        <taxon>unclassified sequences</taxon>
        <taxon>metagenomes</taxon>
        <taxon>ecological metagenomes</taxon>
    </lineage>
</organism>
<evidence type="ECO:0000256" key="3">
    <source>
        <dbReference type="ARBA" id="ARBA00023136"/>
    </source>
</evidence>
<feature type="transmembrane region" description="Helical" evidence="4">
    <location>
        <begin position="73"/>
        <end position="90"/>
    </location>
</feature>
<protein>
    <recommendedName>
        <fullName evidence="5">ABC transmembrane type-1 domain-containing protein</fullName>
    </recommendedName>
</protein>
<evidence type="ECO:0000256" key="2">
    <source>
        <dbReference type="ARBA" id="ARBA00022989"/>
    </source>
</evidence>
<keyword evidence="2 4" id="KW-1133">Transmembrane helix</keyword>
<accession>A0A3B0VZ91</accession>
<dbReference type="AlphaFoldDB" id="A0A3B0VZ91"/>
<sequence length="209" mass="23429">MHNNLAQTKRRWQTFFRDAGKILQLALESKPRLSIIAILLSIIQSLLPVAAAWLLKLLLDAAVVYFETPNSQLIGTISLFAAGYVIVFSLQKLISPLEQYVKGELQRSIGLLVRSNIYRQTLSFEGIAYLENPQFHDLQEVSTQSVQNAPFIIANALTALIRALFLLASFLGLLLLLSPVLTLLVLLSAIPHLLIHLKFGQDRFKFSFD</sequence>
<dbReference type="GO" id="GO:0005524">
    <property type="term" value="F:ATP binding"/>
    <property type="evidence" value="ECO:0007669"/>
    <property type="project" value="InterPro"/>
</dbReference>
<dbReference type="PROSITE" id="PS50929">
    <property type="entry name" value="ABC_TM1F"/>
    <property type="match status" value="1"/>
</dbReference>
<dbReference type="InterPro" id="IPR011527">
    <property type="entry name" value="ABC1_TM_dom"/>
</dbReference>
<reference evidence="6" key="1">
    <citation type="submission" date="2018-06" db="EMBL/GenBank/DDBJ databases">
        <authorList>
            <person name="Zhirakovskaya E."/>
        </authorList>
    </citation>
    <scope>NUCLEOTIDE SEQUENCE</scope>
</reference>
<dbReference type="Gene3D" id="1.20.1560.10">
    <property type="entry name" value="ABC transporter type 1, transmembrane domain"/>
    <property type="match status" value="1"/>
</dbReference>
<feature type="domain" description="ABC transmembrane type-1" evidence="5">
    <location>
        <begin position="35"/>
        <end position="209"/>
    </location>
</feature>
<dbReference type="InterPro" id="IPR036640">
    <property type="entry name" value="ABC1_TM_sf"/>
</dbReference>
<name>A0A3B0VZ91_9ZZZZ</name>
<dbReference type="GO" id="GO:0016020">
    <property type="term" value="C:membrane"/>
    <property type="evidence" value="ECO:0007669"/>
    <property type="project" value="InterPro"/>
</dbReference>
<feature type="transmembrane region" description="Helical" evidence="4">
    <location>
        <begin position="174"/>
        <end position="195"/>
    </location>
</feature>
<evidence type="ECO:0000256" key="4">
    <source>
        <dbReference type="SAM" id="Phobius"/>
    </source>
</evidence>